<feature type="transmembrane region" description="Helical" evidence="4">
    <location>
        <begin position="291"/>
        <end position="312"/>
    </location>
</feature>
<feature type="transmembrane region" description="Helical" evidence="4">
    <location>
        <begin position="91"/>
        <end position="118"/>
    </location>
</feature>
<evidence type="ECO:0000256" key="1">
    <source>
        <dbReference type="ARBA" id="ARBA00022692"/>
    </source>
</evidence>
<dbReference type="GO" id="GO:0022857">
    <property type="term" value="F:transmembrane transporter activity"/>
    <property type="evidence" value="ECO:0007669"/>
    <property type="project" value="InterPro"/>
</dbReference>
<dbReference type="InterPro" id="IPR052952">
    <property type="entry name" value="MFS-Transporter"/>
</dbReference>
<dbReference type="InterPro" id="IPR011701">
    <property type="entry name" value="MFS"/>
</dbReference>
<feature type="transmembrane region" description="Helical" evidence="4">
    <location>
        <begin position="16"/>
        <end position="44"/>
    </location>
</feature>
<keyword evidence="1 4" id="KW-0812">Transmembrane</keyword>
<accession>A0A5C8PJP5</accession>
<dbReference type="InterPro" id="IPR020846">
    <property type="entry name" value="MFS_dom"/>
</dbReference>
<feature type="transmembrane region" description="Helical" evidence="4">
    <location>
        <begin position="318"/>
        <end position="339"/>
    </location>
</feature>
<sequence length="410" mass="42329">MALTTAATSAPVDTRLYIIAVLSLTAVQMLSTIAFNIGAVLAPVAAPDLGVAADDVAYYVSAVYLVSIYAAMAGGPMAVRLGPVRLTQCGLTISAIACLSLASGHVVLAALSAIILGLGGGPLTAASSQILARVTPQRLSNLTFSIKQSGVPLGYALAGALIPISVELHGWQAVAAAIAVICLMTALALQPLRALYDRDGVTTGRLLPTFQQIVDPLKRAWADPVLRRLCLAAMFFSAMQATIVNFTILYGVNGLLLDYVAAGLLLSVATAAGMVGRVFWGALADATRRPLAMLALLGAIMTLGGFAMAAAQLGWPSWVLHGVAIVLGGSAIGWNGVFISECARRAPPGRAGEFVGATSFFVFLGPVLWPVMFRAILYATQSYPAGFAIMATATGVSAVAITGLLRRGER</sequence>
<feature type="transmembrane region" description="Helical" evidence="4">
    <location>
        <begin position="351"/>
        <end position="373"/>
    </location>
</feature>
<gene>
    <name evidence="6" type="ORF">FHP25_20590</name>
</gene>
<evidence type="ECO:0000313" key="7">
    <source>
        <dbReference type="Proteomes" id="UP000321638"/>
    </source>
</evidence>
<evidence type="ECO:0000313" key="6">
    <source>
        <dbReference type="EMBL" id="TXL73579.1"/>
    </source>
</evidence>
<feature type="transmembrane region" description="Helical" evidence="4">
    <location>
        <begin position="56"/>
        <end position="79"/>
    </location>
</feature>
<name>A0A5C8PJP5_9HYPH</name>
<keyword evidence="2 4" id="KW-1133">Transmembrane helix</keyword>
<feature type="domain" description="Major facilitator superfamily (MFS) profile" evidence="5">
    <location>
        <begin position="20"/>
        <end position="409"/>
    </location>
</feature>
<evidence type="ECO:0000256" key="4">
    <source>
        <dbReference type="SAM" id="Phobius"/>
    </source>
</evidence>
<dbReference type="Gene3D" id="1.20.1250.20">
    <property type="entry name" value="MFS general substrate transporter like domains"/>
    <property type="match status" value="2"/>
</dbReference>
<keyword evidence="7" id="KW-1185">Reference proteome</keyword>
<feature type="transmembrane region" description="Helical" evidence="4">
    <location>
        <begin position="229"/>
        <end position="250"/>
    </location>
</feature>
<proteinExistence type="predicted"/>
<dbReference type="PANTHER" id="PTHR23527">
    <property type="entry name" value="BLL3282 PROTEIN"/>
    <property type="match status" value="1"/>
</dbReference>
<dbReference type="SUPFAM" id="SSF103473">
    <property type="entry name" value="MFS general substrate transporter"/>
    <property type="match status" value="1"/>
</dbReference>
<dbReference type="EMBL" id="VDUZ01000024">
    <property type="protein sequence ID" value="TXL73579.1"/>
    <property type="molecule type" value="Genomic_DNA"/>
</dbReference>
<evidence type="ECO:0000256" key="2">
    <source>
        <dbReference type="ARBA" id="ARBA00022989"/>
    </source>
</evidence>
<keyword evidence="3 4" id="KW-0472">Membrane</keyword>
<dbReference type="OrthoDB" id="7488909at2"/>
<reference evidence="6 7" key="1">
    <citation type="submission" date="2019-06" db="EMBL/GenBank/DDBJ databases">
        <title>New taxonomy in bacterial strain CC-CFT640, isolated from vineyard.</title>
        <authorList>
            <person name="Lin S.-Y."/>
            <person name="Tsai C.-F."/>
            <person name="Young C.-C."/>
        </authorList>
    </citation>
    <scope>NUCLEOTIDE SEQUENCE [LARGE SCALE GENOMIC DNA]</scope>
    <source>
        <strain evidence="6 7">CC-CFT640</strain>
    </source>
</reference>
<evidence type="ECO:0000259" key="5">
    <source>
        <dbReference type="PROSITE" id="PS50850"/>
    </source>
</evidence>
<comment type="caution">
    <text evidence="6">The sequence shown here is derived from an EMBL/GenBank/DDBJ whole genome shotgun (WGS) entry which is preliminary data.</text>
</comment>
<feature type="transmembrane region" description="Helical" evidence="4">
    <location>
        <begin position="385"/>
        <end position="405"/>
    </location>
</feature>
<dbReference type="Pfam" id="PF07690">
    <property type="entry name" value="MFS_1"/>
    <property type="match status" value="1"/>
</dbReference>
<organism evidence="6 7">
    <name type="scientific">Vineibacter terrae</name>
    <dbReference type="NCBI Taxonomy" id="2586908"/>
    <lineage>
        <taxon>Bacteria</taxon>
        <taxon>Pseudomonadati</taxon>
        <taxon>Pseudomonadota</taxon>
        <taxon>Alphaproteobacteria</taxon>
        <taxon>Hyphomicrobiales</taxon>
        <taxon>Vineibacter</taxon>
    </lineage>
</organism>
<evidence type="ECO:0000256" key="3">
    <source>
        <dbReference type="ARBA" id="ARBA00023136"/>
    </source>
</evidence>
<dbReference type="AlphaFoldDB" id="A0A5C8PJP5"/>
<dbReference type="PROSITE" id="PS50850">
    <property type="entry name" value="MFS"/>
    <property type="match status" value="1"/>
</dbReference>
<dbReference type="InterPro" id="IPR036259">
    <property type="entry name" value="MFS_trans_sf"/>
</dbReference>
<feature type="transmembrane region" description="Helical" evidence="4">
    <location>
        <begin position="256"/>
        <end position="279"/>
    </location>
</feature>
<protein>
    <submittedName>
        <fullName evidence="6">MFS transporter</fullName>
    </submittedName>
</protein>
<feature type="transmembrane region" description="Helical" evidence="4">
    <location>
        <begin position="170"/>
        <end position="189"/>
    </location>
</feature>
<dbReference type="PANTHER" id="PTHR23527:SF1">
    <property type="entry name" value="BLL3282 PROTEIN"/>
    <property type="match status" value="1"/>
</dbReference>
<dbReference type="RefSeq" id="WP_147848853.1">
    <property type="nucleotide sequence ID" value="NZ_VDUZ01000024.1"/>
</dbReference>
<dbReference type="Proteomes" id="UP000321638">
    <property type="component" value="Unassembled WGS sequence"/>
</dbReference>